<evidence type="ECO:0000256" key="2">
    <source>
        <dbReference type="ARBA" id="ARBA00022630"/>
    </source>
</evidence>
<feature type="signal peptide" evidence="5">
    <location>
        <begin position="1"/>
        <end position="27"/>
    </location>
</feature>
<accession>A0ABR2JNE6</accession>
<keyword evidence="2" id="KW-0285">Flavoprotein</keyword>
<dbReference type="InterPro" id="IPR016166">
    <property type="entry name" value="FAD-bd_PCMH"/>
</dbReference>
<dbReference type="InterPro" id="IPR050416">
    <property type="entry name" value="FAD-linked_Oxidoreductase"/>
</dbReference>
<comment type="similarity">
    <text evidence="1">Belongs to the oxygen-dependent FAD-linked oxidoreductase family.</text>
</comment>
<evidence type="ECO:0000256" key="1">
    <source>
        <dbReference type="ARBA" id="ARBA00005466"/>
    </source>
</evidence>
<keyword evidence="8" id="KW-1185">Reference proteome</keyword>
<dbReference type="Pfam" id="PF01565">
    <property type="entry name" value="FAD_binding_4"/>
    <property type="match status" value="1"/>
</dbReference>
<name>A0ABR2JNE6_9PEZI</name>
<sequence length="505" mass="52626">MSSSRSAPWFHLCAVIGCLGSASLALCAPPSSPSHVNNCCQTLSAALSSKVFLPETAAYKASVSSYWAQGEQLIAPSCVALPQTAQDVASALKALVAGSCQFAVRSGGHSAVTGIANIQSGVTIDLQGLNSTSLSADGSLVSIGAGQHLGNVFSLLHEHGLYTPAARASGIGAAGSTIGGGVGYLYPKTGFMADSVVQFEVVLADGSIVNASKDVNTDLWRALRGGGSNYGIVTNLLASTVPVGDIWGGDAVYPPSAIGDLAQAFSRFTANPDYDEDSAVMMSYHWSPTDGNIIDNQYVYAKPVVSPAAFSEFYPIKGLLADMTAVTNIPAMSTAQGARSPSGLQQITFSMSFQNNADVIKDVWNVFNATIASLSNIQGVSFSLSLEPLMPSMAAKSKAKGGNVLGLDLPAEGIVVTLLSLTFDKAADYPAMDRMSEKLLADLQAAAEKRGASYPFIEMNHAKGSQDVLRSYGDDSYSFLQATAKKYDPAAVFQKLMPGGFKLCK</sequence>
<dbReference type="PANTHER" id="PTHR42973">
    <property type="entry name" value="BINDING OXIDOREDUCTASE, PUTATIVE (AFU_ORTHOLOGUE AFUA_1G17690)-RELATED"/>
    <property type="match status" value="1"/>
</dbReference>
<evidence type="ECO:0000256" key="5">
    <source>
        <dbReference type="SAM" id="SignalP"/>
    </source>
</evidence>
<organism evidence="7 8">
    <name type="scientific">Apiospora arundinis</name>
    <dbReference type="NCBI Taxonomy" id="335852"/>
    <lineage>
        <taxon>Eukaryota</taxon>
        <taxon>Fungi</taxon>
        <taxon>Dikarya</taxon>
        <taxon>Ascomycota</taxon>
        <taxon>Pezizomycotina</taxon>
        <taxon>Sordariomycetes</taxon>
        <taxon>Xylariomycetidae</taxon>
        <taxon>Amphisphaeriales</taxon>
        <taxon>Apiosporaceae</taxon>
        <taxon>Apiospora</taxon>
    </lineage>
</organism>
<proteinExistence type="inferred from homology"/>
<dbReference type="Proteomes" id="UP001390339">
    <property type="component" value="Unassembled WGS sequence"/>
</dbReference>
<dbReference type="EMBL" id="JAPCWZ010000001">
    <property type="protein sequence ID" value="KAK8880327.1"/>
    <property type="molecule type" value="Genomic_DNA"/>
</dbReference>
<dbReference type="SUPFAM" id="SSF56176">
    <property type="entry name" value="FAD-binding/transporter-associated domain-like"/>
    <property type="match status" value="1"/>
</dbReference>
<evidence type="ECO:0000313" key="8">
    <source>
        <dbReference type="Proteomes" id="UP001390339"/>
    </source>
</evidence>
<dbReference type="Gene3D" id="3.30.43.10">
    <property type="entry name" value="Uridine Diphospho-n-acetylenolpyruvylglucosamine Reductase, domain 2"/>
    <property type="match status" value="1"/>
</dbReference>
<protein>
    <recommendedName>
        <fullName evidence="6">FAD-binding PCMH-type domain-containing protein</fullName>
    </recommendedName>
</protein>
<dbReference type="PANTHER" id="PTHR42973:SF22">
    <property type="entry name" value="FAD-BINDING PCMH-TYPE DOMAIN-CONTAINING PROTEIN-RELATED"/>
    <property type="match status" value="1"/>
</dbReference>
<dbReference type="InterPro" id="IPR006094">
    <property type="entry name" value="Oxid_FAD_bind_N"/>
</dbReference>
<dbReference type="PROSITE" id="PS51387">
    <property type="entry name" value="FAD_PCMH"/>
    <property type="match status" value="1"/>
</dbReference>
<dbReference type="InterPro" id="IPR036318">
    <property type="entry name" value="FAD-bd_PCMH-like_sf"/>
</dbReference>
<evidence type="ECO:0000259" key="6">
    <source>
        <dbReference type="PROSITE" id="PS51387"/>
    </source>
</evidence>
<keyword evidence="5" id="KW-0732">Signal</keyword>
<keyword evidence="4" id="KW-0560">Oxidoreductase</keyword>
<keyword evidence="3" id="KW-0274">FAD</keyword>
<dbReference type="PROSITE" id="PS51257">
    <property type="entry name" value="PROKAR_LIPOPROTEIN"/>
    <property type="match status" value="1"/>
</dbReference>
<dbReference type="Gene3D" id="3.30.465.10">
    <property type="match status" value="1"/>
</dbReference>
<dbReference type="Gene3D" id="3.40.462.20">
    <property type="match status" value="1"/>
</dbReference>
<dbReference type="InterPro" id="IPR016169">
    <property type="entry name" value="FAD-bd_PCMH_sub2"/>
</dbReference>
<feature type="domain" description="FAD-binding PCMH-type" evidence="6">
    <location>
        <begin position="72"/>
        <end position="243"/>
    </location>
</feature>
<evidence type="ECO:0000256" key="4">
    <source>
        <dbReference type="ARBA" id="ARBA00023002"/>
    </source>
</evidence>
<evidence type="ECO:0000313" key="7">
    <source>
        <dbReference type="EMBL" id="KAK8880327.1"/>
    </source>
</evidence>
<comment type="caution">
    <text evidence="7">The sequence shown here is derived from an EMBL/GenBank/DDBJ whole genome shotgun (WGS) entry which is preliminary data.</text>
</comment>
<evidence type="ECO:0000256" key="3">
    <source>
        <dbReference type="ARBA" id="ARBA00022827"/>
    </source>
</evidence>
<dbReference type="InterPro" id="IPR016167">
    <property type="entry name" value="FAD-bd_PCMH_sub1"/>
</dbReference>
<reference evidence="7 8" key="1">
    <citation type="journal article" date="2024" name="IMA Fungus">
        <title>Apiospora arundinis, a panoply of carbohydrate-active enzymes and secondary metabolites.</title>
        <authorList>
            <person name="Sorensen T."/>
            <person name="Petersen C."/>
            <person name="Muurmann A.T."/>
            <person name="Christiansen J.V."/>
            <person name="Brundto M.L."/>
            <person name="Overgaard C.K."/>
            <person name="Boysen A.T."/>
            <person name="Wollenberg R.D."/>
            <person name="Larsen T.O."/>
            <person name="Sorensen J.L."/>
            <person name="Nielsen K.L."/>
            <person name="Sondergaard T.E."/>
        </authorList>
    </citation>
    <scope>NUCLEOTIDE SEQUENCE [LARGE SCALE GENOMIC DNA]</scope>
    <source>
        <strain evidence="7 8">AAU 773</strain>
    </source>
</reference>
<feature type="chain" id="PRO_5047325185" description="FAD-binding PCMH-type domain-containing protein" evidence="5">
    <location>
        <begin position="28"/>
        <end position="505"/>
    </location>
</feature>
<gene>
    <name evidence="7" type="ORF">PGQ11_001621</name>
</gene>